<dbReference type="InterPro" id="IPR010982">
    <property type="entry name" value="Lambda_DNA-bd_dom_sf"/>
</dbReference>
<dbReference type="Proteomes" id="UP000031030">
    <property type="component" value="Unassembled WGS sequence"/>
</dbReference>
<dbReference type="OrthoDB" id="3227375at2"/>
<evidence type="ECO:0000256" key="2">
    <source>
        <dbReference type="ARBA" id="ARBA00023125"/>
    </source>
</evidence>
<dbReference type="SMART" id="SM00354">
    <property type="entry name" value="HTH_LACI"/>
    <property type="match status" value="1"/>
</dbReference>
<dbReference type="Pfam" id="PF13377">
    <property type="entry name" value="Peripla_BP_3"/>
    <property type="match status" value="1"/>
</dbReference>
<accession>A0A0B2A5E7</accession>
<evidence type="ECO:0000313" key="6">
    <source>
        <dbReference type="Proteomes" id="UP000031030"/>
    </source>
</evidence>
<dbReference type="EMBL" id="JTDK01000006">
    <property type="protein sequence ID" value="KHK98729.1"/>
    <property type="molecule type" value="Genomic_DNA"/>
</dbReference>
<dbReference type="PROSITE" id="PS00356">
    <property type="entry name" value="HTH_LACI_1"/>
    <property type="match status" value="1"/>
</dbReference>
<dbReference type="PANTHER" id="PTHR30146:SF153">
    <property type="entry name" value="LACTOSE OPERON REPRESSOR"/>
    <property type="match status" value="1"/>
</dbReference>
<protein>
    <submittedName>
        <fullName evidence="5">LacI family transcriptional regulator</fullName>
    </submittedName>
</protein>
<keyword evidence="3" id="KW-0804">Transcription</keyword>
<keyword evidence="1" id="KW-0805">Transcription regulation</keyword>
<dbReference type="InterPro" id="IPR000843">
    <property type="entry name" value="HTH_LacI"/>
</dbReference>
<feature type="domain" description="HTH lacI-type" evidence="4">
    <location>
        <begin position="16"/>
        <end position="70"/>
    </location>
</feature>
<gene>
    <name evidence="5" type="ORF">LK09_07345</name>
</gene>
<dbReference type="Gene3D" id="1.10.260.40">
    <property type="entry name" value="lambda repressor-like DNA-binding domains"/>
    <property type="match status" value="1"/>
</dbReference>
<organism evidence="5 6">
    <name type="scientific">Microbacterium mangrovi</name>
    <dbReference type="NCBI Taxonomy" id="1348253"/>
    <lineage>
        <taxon>Bacteria</taxon>
        <taxon>Bacillati</taxon>
        <taxon>Actinomycetota</taxon>
        <taxon>Actinomycetes</taxon>
        <taxon>Micrococcales</taxon>
        <taxon>Microbacteriaceae</taxon>
        <taxon>Microbacterium</taxon>
    </lineage>
</organism>
<proteinExistence type="predicted"/>
<evidence type="ECO:0000256" key="1">
    <source>
        <dbReference type="ARBA" id="ARBA00023015"/>
    </source>
</evidence>
<dbReference type="SUPFAM" id="SSF47413">
    <property type="entry name" value="lambda repressor-like DNA-binding domains"/>
    <property type="match status" value="1"/>
</dbReference>
<dbReference type="SUPFAM" id="SSF53822">
    <property type="entry name" value="Periplasmic binding protein-like I"/>
    <property type="match status" value="1"/>
</dbReference>
<evidence type="ECO:0000313" key="5">
    <source>
        <dbReference type="EMBL" id="KHK98729.1"/>
    </source>
</evidence>
<reference evidence="5 6" key="1">
    <citation type="submission" date="2014-11" db="EMBL/GenBank/DDBJ databases">
        <title>Genome sequence of Microbacterium mangrovi MUSC 115(T).</title>
        <authorList>
            <person name="Lee L.-H."/>
        </authorList>
    </citation>
    <scope>NUCLEOTIDE SEQUENCE [LARGE SCALE GENOMIC DNA]</scope>
    <source>
        <strain evidence="5 6">MUSC 115</strain>
    </source>
</reference>
<dbReference type="InterPro" id="IPR028082">
    <property type="entry name" value="Peripla_BP_I"/>
</dbReference>
<keyword evidence="6" id="KW-1185">Reference proteome</keyword>
<dbReference type="RefSeq" id="WP_039397530.1">
    <property type="nucleotide sequence ID" value="NZ_JTDK01000006.1"/>
</dbReference>
<dbReference type="STRING" id="1348253.LK09_07345"/>
<dbReference type="GO" id="GO:0000976">
    <property type="term" value="F:transcription cis-regulatory region binding"/>
    <property type="evidence" value="ECO:0007669"/>
    <property type="project" value="TreeGrafter"/>
</dbReference>
<keyword evidence="2" id="KW-0238">DNA-binding</keyword>
<evidence type="ECO:0000259" key="4">
    <source>
        <dbReference type="PROSITE" id="PS50932"/>
    </source>
</evidence>
<name>A0A0B2A5E7_9MICO</name>
<dbReference type="Gene3D" id="3.40.50.2300">
    <property type="match status" value="2"/>
</dbReference>
<dbReference type="AlphaFoldDB" id="A0A0B2A5E7"/>
<dbReference type="Pfam" id="PF00356">
    <property type="entry name" value="LacI"/>
    <property type="match status" value="1"/>
</dbReference>
<dbReference type="GO" id="GO:0003700">
    <property type="term" value="F:DNA-binding transcription factor activity"/>
    <property type="evidence" value="ECO:0007669"/>
    <property type="project" value="TreeGrafter"/>
</dbReference>
<dbReference type="PANTHER" id="PTHR30146">
    <property type="entry name" value="LACI-RELATED TRANSCRIPTIONAL REPRESSOR"/>
    <property type="match status" value="1"/>
</dbReference>
<dbReference type="InterPro" id="IPR046335">
    <property type="entry name" value="LacI/GalR-like_sensor"/>
</dbReference>
<comment type="caution">
    <text evidence="5">The sequence shown here is derived from an EMBL/GenBank/DDBJ whole genome shotgun (WGS) entry which is preliminary data.</text>
</comment>
<sequence length="348" mass="36666">MSPTSEDAAVAPASRATLSEVAALANVSVATVSKVLNGRTGVSDETRSRVESLLGERNYNRRASASSTAPLIEVLCFEIDSPFGGAAIAGIERVASEHGIGLVVSAAQDSHLPGPGWADAVLRRQPRGIILVAALLPDDDRARLRSRSIPVVAIDPYGAPATDTPSIGSADWNGGFHATQHLIGLGHRRIAIITGPDSMLASTARLSGYRAALDAAGIPVSPDHVRYGEFHRQDGFVEGRALLSGDDPPTAIFASSDIQALGVYEAARVLGLRIPEDVSIVGYDDLSIAQWAGPPLTTVRVPLAEMAEQAFQLVTRLHDEPELAFTRVDLATSLVVRESTAPPRPRGD</sequence>
<dbReference type="PROSITE" id="PS50932">
    <property type="entry name" value="HTH_LACI_2"/>
    <property type="match status" value="1"/>
</dbReference>
<evidence type="ECO:0000256" key="3">
    <source>
        <dbReference type="ARBA" id="ARBA00023163"/>
    </source>
</evidence>
<dbReference type="CDD" id="cd01392">
    <property type="entry name" value="HTH_LacI"/>
    <property type="match status" value="1"/>
</dbReference>